<dbReference type="SUPFAM" id="SSF103473">
    <property type="entry name" value="MFS general substrate transporter"/>
    <property type="match status" value="1"/>
</dbReference>
<dbReference type="AlphaFoldDB" id="A0A1B8Q9T7"/>
<feature type="transmembrane region" description="Helical" evidence="9">
    <location>
        <begin position="254"/>
        <end position="278"/>
    </location>
</feature>
<feature type="transmembrane region" description="Helical" evidence="9">
    <location>
        <begin position="298"/>
        <end position="319"/>
    </location>
</feature>
<feature type="transmembrane region" description="Helical" evidence="9">
    <location>
        <begin position="419"/>
        <end position="442"/>
    </location>
</feature>
<feature type="transmembrane region" description="Helical" evidence="9">
    <location>
        <begin position="64"/>
        <end position="88"/>
    </location>
</feature>
<reference evidence="11 12" key="1">
    <citation type="submission" date="2016-06" db="EMBL/GenBank/DDBJ databases">
        <title>Draft genome of Moraxella atlantae CCUG 59586.</title>
        <authorList>
            <person name="Salva-Serra F."/>
            <person name="Engstrom-Jakobsson H."/>
            <person name="Thorell K."/>
            <person name="Gonzales-Siles L."/>
            <person name="Karlsson R."/>
            <person name="Boulund F."/>
            <person name="Engstrand L."/>
            <person name="Kristiansson E."/>
            <person name="Moore E."/>
        </authorList>
    </citation>
    <scope>NUCLEOTIDE SEQUENCE [LARGE SCALE GENOMIC DNA]</scope>
    <source>
        <strain evidence="11 12">CCUG 59586</strain>
    </source>
</reference>
<name>A0A1B8Q9T7_9GAMM</name>
<dbReference type="PROSITE" id="PS50850">
    <property type="entry name" value="MFS"/>
    <property type="match status" value="1"/>
</dbReference>
<dbReference type="FunFam" id="1.20.1250.20:FF:000001">
    <property type="entry name" value="Dicarboxylate MFS transporter"/>
    <property type="match status" value="1"/>
</dbReference>
<evidence type="ECO:0000313" key="12">
    <source>
        <dbReference type="Proteomes" id="UP000092616"/>
    </source>
</evidence>
<dbReference type="InterPro" id="IPR004736">
    <property type="entry name" value="MHS_symport"/>
</dbReference>
<dbReference type="Pfam" id="PF00083">
    <property type="entry name" value="Sugar_tr"/>
    <property type="match status" value="1"/>
</dbReference>
<dbReference type="EMBL" id="LZNA01000069">
    <property type="protein sequence ID" value="OBX75842.1"/>
    <property type="molecule type" value="Genomic_DNA"/>
</dbReference>
<gene>
    <name evidence="11" type="ORF">A9306_02025</name>
</gene>
<dbReference type="Gene3D" id="1.20.1250.20">
    <property type="entry name" value="MFS general substrate transporter like domains"/>
    <property type="match status" value="1"/>
</dbReference>
<dbReference type="GO" id="GO:0005886">
    <property type="term" value="C:plasma membrane"/>
    <property type="evidence" value="ECO:0007669"/>
    <property type="project" value="UniProtKB-SubCell"/>
</dbReference>
<dbReference type="InterPro" id="IPR020846">
    <property type="entry name" value="MFS_dom"/>
</dbReference>
<keyword evidence="6 9" id="KW-1133">Transmembrane helix</keyword>
<feature type="transmembrane region" description="Helical" evidence="9">
    <location>
        <begin position="165"/>
        <end position="188"/>
    </location>
</feature>
<keyword evidence="3" id="KW-1003">Cell membrane</keyword>
<evidence type="ECO:0000259" key="10">
    <source>
        <dbReference type="PROSITE" id="PS50850"/>
    </source>
</evidence>
<evidence type="ECO:0000256" key="2">
    <source>
        <dbReference type="ARBA" id="ARBA00022448"/>
    </source>
</evidence>
<feature type="domain" description="Major facilitator superfamily (MFS) profile" evidence="10">
    <location>
        <begin position="27"/>
        <end position="447"/>
    </location>
</feature>
<evidence type="ECO:0000313" key="11">
    <source>
        <dbReference type="EMBL" id="OBX75842.1"/>
    </source>
</evidence>
<keyword evidence="12" id="KW-1185">Reference proteome</keyword>
<dbReference type="InterPro" id="IPR005828">
    <property type="entry name" value="MFS_sugar_transport-like"/>
</dbReference>
<feature type="transmembrane region" description="Helical" evidence="9">
    <location>
        <begin position="392"/>
        <end position="413"/>
    </location>
</feature>
<dbReference type="GO" id="GO:0022857">
    <property type="term" value="F:transmembrane transporter activity"/>
    <property type="evidence" value="ECO:0007669"/>
    <property type="project" value="InterPro"/>
</dbReference>
<feature type="transmembrane region" description="Helical" evidence="9">
    <location>
        <begin position="356"/>
        <end position="380"/>
    </location>
</feature>
<evidence type="ECO:0000256" key="1">
    <source>
        <dbReference type="ARBA" id="ARBA00004429"/>
    </source>
</evidence>
<keyword evidence="5 9" id="KW-0812">Transmembrane</keyword>
<feature type="transmembrane region" description="Helical" evidence="9">
    <location>
        <begin position="200"/>
        <end position="221"/>
    </location>
</feature>
<feature type="transmembrane region" description="Helical" evidence="9">
    <location>
        <begin position="100"/>
        <end position="121"/>
    </location>
</feature>
<proteinExistence type="predicted"/>
<evidence type="ECO:0000256" key="6">
    <source>
        <dbReference type="ARBA" id="ARBA00022989"/>
    </source>
</evidence>
<keyword evidence="2" id="KW-0813">Transport</keyword>
<dbReference type="PROSITE" id="PS00216">
    <property type="entry name" value="SUGAR_TRANSPORT_1"/>
    <property type="match status" value="1"/>
</dbReference>
<dbReference type="CDD" id="cd17369">
    <property type="entry name" value="MFS_ShiA_like"/>
    <property type="match status" value="1"/>
</dbReference>
<keyword evidence="4" id="KW-0997">Cell inner membrane</keyword>
<dbReference type="InterPro" id="IPR036259">
    <property type="entry name" value="MFS_trans_sf"/>
</dbReference>
<dbReference type="PANTHER" id="PTHR43045:SF2">
    <property type="entry name" value="INNER MEMBRANE METABOLITE TRANSPORT PROTEIN YHJE"/>
    <property type="match status" value="1"/>
</dbReference>
<accession>A0A1B8Q9T7</accession>
<keyword evidence="7 9" id="KW-0472">Membrane</keyword>
<dbReference type="PANTHER" id="PTHR43045">
    <property type="entry name" value="SHIKIMATE TRANSPORTER"/>
    <property type="match status" value="1"/>
</dbReference>
<dbReference type="NCBIfam" id="TIGR00883">
    <property type="entry name" value="2A0106"/>
    <property type="match status" value="1"/>
</dbReference>
<feature type="region of interest" description="Disordered" evidence="8">
    <location>
        <begin position="1"/>
        <end position="20"/>
    </location>
</feature>
<comment type="caution">
    <text evidence="11">The sequence shown here is derived from an EMBL/GenBank/DDBJ whole genome shotgun (WGS) entry which is preliminary data.</text>
</comment>
<evidence type="ECO:0000256" key="5">
    <source>
        <dbReference type="ARBA" id="ARBA00022692"/>
    </source>
</evidence>
<comment type="subcellular location">
    <subcellularLocation>
        <location evidence="1">Cell inner membrane</location>
        <topology evidence="1">Multi-pass membrane protein</topology>
    </subcellularLocation>
</comment>
<evidence type="ECO:0000256" key="8">
    <source>
        <dbReference type="SAM" id="MobiDB-lite"/>
    </source>
</evidence>
<dbReference type="InterPro" id="IPR005829">
    <property type="entry name" value="Sugar_transporter_CS"/>
</dbReference>
<sequence>MSVTTSPTPHTGPAAHDDTLRNDPTKVAVASMIGTAIEFYDYYIYATAAVLIFDSQFFDKSDKHVAMLLSLVSIALAFVARPLGSIIFGHFGDRLGRKRTLVASLLTMGLSTVAIGLLPTYAQVGVLAPLLLCLCRIGQGIGLGGEWGGAALVATENAPEGKRAWYGTFPQLGAPIGLLLANGLFFILSATLGKEALVEWAWRIPFLLSFVMVLVGLYVRLNLHESHVFRAAEQEGKKVQAPVMKVFRQYWRPIVQGTFAASTTYVLFYIMTAFVQVYSKTPVGVSAAGHPVGLGIPSNTFTGFLMLGALVFGLFISISGVAADKIGRKKWLLGVTFGILVFGLCLPLFLTNGTPMSVFSMLMIGMVFMGMTFGPMAALLPELFPTEVRYSGASLAYNFAAIVGASIATLVAIKINENYGMFGVGVYIAVNAVLSLIAIGSLHETKDMDLID</sequence>
<evidence type="ECO:0000256" key="4">
    <source>
        <dbReference type="ARBA" id="ARBA00022519"/>
    </source>
</evidence>
<evidence type="ECO:0000256" key="7">
    <source>
        <dbReference type="ARBA" id="ARBA00023136"/>
    </source>
</evidence>
<dbReference type="RefSeq" id="WP_067338665.1">
    <property type="nucleotide sequence ID" value="NZ_LZNA01000069.1"/>
</dbReference>
<evidence type="ECO:0000256" key="9">
    <source>
        <dbReference type="SAM" id="Phobius"/>
    </source>
</evidence>
<dbReference type="Proteomes" id="UP000092616">
    <property type="component" value="Unassembled WGS sequence"/>
</dbReference>
<protein>
    <submittedName>
        <fullName evidence="11">Transporter</fullName>
    </submittedName>
</protein>
<feature type="transmembrane region" description="Helical" evidence="9">
    <location>
        <begin position="331"/>
        <end position="350"/>
    </location>
</feature>
<organism evidence="11 12">
    <name type="scientific">Faucicola atlantae</name>
    <dbReference type="NCBI Taxonomy" id="34059"/>
    <lineage>
        <taxon>Bacteria</taxon>
        <taxon>Pseudomonadati</taxon>
        <taxon>Pseudomonadota</taxon>
        <taxon>Gammaproteobacteria</taxon>
        <taxon>Moraxellales</taxon>
        <taxon>Moraxellaceae</taxon>
        <taxon>Faucicola</taxon>
    </lineage>
</organism>
<evidence type="ECO:0000256" key="3">
    <source>
        <dbReference type="ARBA" id="ARBA00022475"/>
    </source>
</evidence>